<proteinExistence type="inferred from homology"/>
<dbReference type="InterPro" id="IPR006660">
    <property type="entry name" value="Arsenate_reductase-like"/>
</dbReference>
<reference evidence="2" key="1">
    <citation type="submission" date="2020-08" db="EMBL/GenBank/DDBJ databases">
        <title>Genome public.</title>
        <authorList>
            <person name="Liu C."/>
            <person name="Sun Q."/>
        </authorList>
    </citation>
    <scope>NUCLEOTIDE SEQUENCE</scope>
    <source>
        <strain evidence="2">NSJ-28</strain>
    </source>
</reference>
<name>A0A923LUE2_9FIRM</name>
<dbReference type="EMBL" id="JACOPL010000004">
    <property type="protein sequence ID" value="MBC5724863.1"/>
    <property type="molecule type" value="Genomic_DNA"/>
</dbReference>
<dbReference type="PANTHER" id="PTHR30041">
    <property type="entry name" value="ARSENATE REDUCTASE"/>
    <property type="match status" value="1"/>
</dbReference>
<evidence type="ECO:0000313" key="3">
    <source>
        <dbReference type="Proteomes" id="UP000606499"/>
    </source>
</evidence>
<comment type="caution">
    <text evidence="2">The sequence shown here is derived from an EMBL/GenBank/DDBJ whole genome shotgun (WGS) entry which is preliminary data.</text>
</comment>
<evidence type="ECO:0000256" key="1">
    <source>
        <dbReference type="PROSITE-ProRule" id="PRU01282"/>
    </source>
</evidence>
<organism evidence="2 3">
    <name type="scientific">Agathobaculum faecis</name>
    <dbReference type="NCBI Taxonomy" id="2763013"/>
    <lineage>
        <taxon>Bacteria</taxon>
        <taxon>Bacillati</taxon>
        <taxon>Bacillota</taxon>
        <taxon>Clostridia</taxon>
        <taxon>Eubacteriales</taxon>
        <taxon>Butyricicoccaceae</taxon>
        <taxon>Agathobaculum</taxon>
    </lineage>
</organism>
<gene>
    <name evidence="2" type="ORF">H8S45_05250</name>
</gene>
<accession>A0A923LUE2</accession>
<dbReference type="RefSeq" id="WP_107630618.1">
    <property type="nucleotide sequence ID" value="NZ_JACOPL010000004.1"/>
</dbReference>
<keyword evidence="3" id="KW-1185">Reference proteome</keyword>
<dbReference type="InterPro" id="IPR036249">
    <property type="entry name" value="Thioredoxin-like_sf"/>
</dbReference>
<dbReference type="Proteomes" id="UP000606499">
    <property type="component" value="Unassembled WGS sequence"/>
</dbReference>
<dbReference type="PROSITE" id="PS51353">
    <property type="entry name" value="ARSC"/>
    <property type="match status" value="1"/>
</dbReference>
<dbReference type="Pfam" id="PF03960">
    <property type="entry name" value="ArsC"/>
    <property type="match status" value="1"/>
</dbReference>
<dbReference type="SUPFAM" id="SSF52833">
    <property type="entry name" value="Thioredoxin-like"/>
    <property type="match status" value="1"/>
</dbReference>
<sequence length="111" mass="12665">MNIQIFGKNKCFDTKKAQRWFKERGIKFQMIDLAQKGMSRGELDSVLKAVGGLDTLLDEKSRGYAALAYLAYDEDKKEKLLEDGTLMKTPVVRNGRQATVGYQPEVWASWE</sequence>
<dbReference type="AlphaFoldDB" id="A0A923LUE2"/>
<protein>
    <submittedName>
        <fullName evidence="2">ArsC family transcriptional regulator</fullName>
    </submittedName>
</protein>
<dbReference type="PANTHER" id="PTHR30041:SF8">
    <property type="entry name" value="PROTEIN YFFB"/>
    <property type="match status" value="1"/>
</dbReference>
<evidence type="ECO:0000313" key="2">
    <source>
        <dbReference type="EMBL" id="MBC5724863.1"/>
    </source>
</evidence>
<dbReference type="Gene3D" id="3.40.30.10">
    <property type="entry name" value="Glutaredoxin"/>
    <property type="match status" value="1"/>
</dbReference>
<comment type="similarity">
    <text evidence="1">Belongs to the ArsC family.</text>
</comment>